<dbReference type="PROSITE" id="PS51682">
    <property type="entry name" value="SAM_OMT_I"/>
    <property type="match status" value="1"/>
</dbReference>
<evidence type="ECO:0000256" key="5">
    <source>
        <dbReference type="ARBA" id="ARBA00022939"/>
    </source>
</evidence>
<evidence type="ECO:0000256" key="4">
    <source>
        <dbReference type="ARBA" id="ARBA00022691"/>
    </source>
</evidence>
<dbReference type="EMBL" id="CAXAMM010003291">
    <property type="protein sequence ID" value="CAK8999261.1"/>
    <property type="molecule type" value="Genomic_DNA"/>
</dbReference>
<keyword evidence="3" id="KW-0808">Transferase</keyword>
<keyword evidence="8" id="KW-1133">Transmembrane helix</keyword>
<dbReference type="Gene3D" id="3.40.50.150">
    <property type="entry name" value="Vaccinia Virus protein VP39"/>
    <property type="match status" value="1"/>
</dbReference>
<feature type="repeat" description="ANK" evidence="7">
    <location>
        <begin position="218"/>
        <end position="251"/>
    </location>
</feature>
<proteinExistence type="inferred from homology"/>
<evidence type="ECO:0000256" key="7">
    <source>
        <dbReference type="PROSITE-ProRule" id="PRU00023"/>
    </source>
</evidence>
<dbReference type="CDD" id="cd02440">
    <property type="entry name" value="AdoMet_MTases"/>
    <property type="match status" value="1"/>
</dbReference>
<dbReference type="Proteomes" id="UP001642464">
    <property type="component" value="Unassembled WGS sequence"/>
</dbReference>
<evidence type="ECO:0000256" key="6">
    <source>
        <dbReference type="ARBA" id="ARBA00023453"/>
    </source>
</evidence>
<feature type="repeat" description="ANK" evidence="7">
    <location>
        <begin position="149"/>
        <end position="181"/>
    </location>
</feature>
<dbReference type="InterPro" id="IPR036770">
    <property type="entry name" value="Ankyrin_rpt-contain_sf"/>
</dbReference>
<dbReference type="Gene3D" id="1.25.40.20">
    <property type="entry name" value="Ankyrin repeat-containing domain"/>
    <property type="match status" value="2"/>
</dbReference>
<keyword evidence="2" id="KW-0489">Methyltransferase</keyword>
<dbReference type="EC" id="2.1.1.6" evidence="1"/>
<feature type="transmembrane region" description="Helical" evidence="8">
    <location>
        <begin position="20"/>
        <end position="41"/>
    </location>
</feature>
<accession>A0ABP0IBH1</accession>
<comment type="caution">
    <text evidence="9">The sequence shown here is derived from an EMBL/GenBank/DDBJ whole genome shotgun (WGS) entry which is preliminary data.</text>
</comment>
<dbReference type="Gene3D" id="1.25.40.10">
    <property type="entry name" value="Tetratricopeptide repeat domain"/>
    <property type="match status" value="1"/>
</dbReference>
<comment type="similarity">
    <text evidence="6">Belongs to the class I-like SAM-binding methyltransferase superfamily. Cation-dependent O-methyltransferase family.</text>
</comment>
<evidence type="ECO:0000256" key="2">
    <source>
        <dbReference type="ARBA" id="ARBA00022603"/>
    </source>
</evidence>
<dbReference type="SMART" id="SM00248">
    <property type="entry name" value="ANK"/>
    <property type="match status" value="3"/>
</dbReference>
<reference evidence="9 10" key="1">
    <citation type="submission" date="2024-02" db="EMBL/GenBank/DDBJ databases">
        <authorList>
            <person name="Chen Y."/>
            <person name="Shah S."/>
            <person name="Dougan E. K."/>
            <person name="Thang M."/>
            <person name="Chan C."/>
        </authorList>
    </citation>
    <scope>NUCLEOTIDE SEQUENCE [LARGE SCALE GENOMIC DNA]</scope>
</reference>
<evidence type="ECO:0000313" key="10">
    <source>
        <dbReference type="Proteomes" id="UP001642464"/>
    </source>
</evidence>
<name>A0ABP0IBH1_9DINO</name>
<dbReference type="Pfam" id="PF13578">
    <property type="entry name" value="Methyltransf_24"/>
    <property type="match status" value="1"/>
</dbReference>
<evidence type="ECO:0000256" key="8">
    <source>
        <dbReference type="SAM" id="Phobius"/>
    </source>
</evidence>
<dbReference type="InterPro" id="IPR002110">
    <property type="entry name" value="Ankyrin_rpt"/>
</dbReference>
<dbReference type="InterPro" id="IPR029063">
    <property type="entry name" value="SAM-dependent_MTases_sf"/>
</dbReference>
<feature type="repeat" description="ANK" evidence="7">
    <location>
        <begin position="185"/>
        <end position="217"/>
    </location>
</feature>
<feature type="transmembrane region" description="Helical" evidence="8">
    <location>
        <begin position="455"/>
        <end position="475"/>
    </location>
</feature>
<gene>
    <name evidence="9" type="ORF">SCF082_LOCUS5986</name>
</gene>
<dbReference type="SUPFAM" id="SSF48403">
    <property type="entry name" value="Ankyrin repeat"/>
    <property type="match status" value="1"/>
</dbReference>
<dbReference type="SUPFAM" id="SSF53335">
    <property type="entry name" value="S-adenosyl-L-methionine-dependent methyltransferases"/>
    <property type="match status" value="1"/>
</dbReference>
<keyword evidence="10" id="KW-1185">Reference proteome</keyword>
<evidence type="ECO:0000256" key="3">
    <source>
        <dbReference type="ARBA" id="ARBA00022679"/>
    </source>
</evidence>
<keyword evidence="7" id="KW-0040">ANK repeat</keyword>
<dbReference type="PANTHER" id="PTHR43836:SF2">
    <property type="entry name" value="CATECHOL O-METHYLTRANSFERASE 1-RELATED"/>
    <property type="match status" value="1"/>
</dbReference>
<keyword evidence="8" id="KW-0812">Transmembrane</keyword>
<dbReference type="InterPro" id="IPR011990">
    <property type="entry name" value="TPR-like_helical_dom_sf"/>
</dbReference>
<protein>
    <recommendedName>
        <fullName evidence="1">catechol O-methyltransferase</fullName>
        <ecNumber evidence="1">2.1.1.6</ecNumber>
    </recommendedName>
</protein>
<dbReference type="PROSITE" id="PS50297">
    <property type="entry name" value="ANK_REP_REGION"/>
    <property type="match status" value="2"/>
</dbReference>
<evidence type="ECO:0000313" key="9">
    <source>
        <dbReference type="EMBL" id="CAK8999261.1"/>
    </source>
</evidence>
<keyword evidence="5" id="KW-0128">Catecholamine metabolism</keyword>
<keyword evidence="8" id="KW-0472">Membrane</keyword>
<dbReference type="Pfam" id="PF12796">
    <property type="entry name" value="Ank_2"/>
    <property type="match status" value="1"/>
</dbReference>
<feature type="transmembrane region" description="Helical" evidence="8">
    <location>
        <begin position="505"/>
        <end position="526"/>
    </location>
</feature>
<dbReference type="PANTHER" id="PTHR43836">
    <property type="entry name" value="CATECHOL O-METHYLTRANSFERASE 1-RELATED"/>
    <property type="match status" value="1"/>
</dbReference>
<evidence type="ECO:0000256" key="1">
    <source>
        <dbReference type="ARBA" id="ARBA00012880"/>
    </source>
</evidence>
<sequence>MQLPMSSVAASAVDLCIRFLQWPGLGSCWLLLVASAVRLWSGRVCEQLTGKTCTESVSRAGPDHSLAQHVLEAAGLAISSCLDLPKLWRLRAVDRHMRRSLLDFFISSRRAVHTALLPSISDGVSFEKTIQIFEVMLIYPERLAEPDCAGRTPLMRAAQLGIPRLCQALLAAKADVNAQAGASGNGWTALHYAATGRSVETCRTLLDHGARVEALSLDGCTPFYYAYRAGDHIDIMQLLHARGARPDMRAQNAAGTADWGYLRYAESSTGKEFAAECSSNQLESMPSIDISPDFETYQAASLACSRNGEWEQALAFLAVAQALQVANAESWHIGMMACASAGAWEATLEMLECAGSESSPREVSRDLMCYGVALYACMEAGRWPLCLALLERMRSEEVPKKCTEQEDAMKGVSSQRFSLDRCADCNATSHVEAMVYYPFNMVFVNARMRTLTHRVLCLSATAAGLVVVKFVVFFLSDWNVLKEFHEEQLAAEDKTSILEGPFGKLIVGTFALVLALIVPCCGFLGAKSNNRPCICCFACCNCWGGCLSILQMIVIILVMVLSEATLSVDFPEVRSPVPLGALRPMAPKEVSLYKWIRQRATPGDVASVIQVIEEFAEERSWLKIQGEQKKELLEASLRPEDRVVEFGCYVGYSSMVMAKKLRELGGGSVTTCEVDAANAYVARGVLQFAGVEGEVQVRVGCACDWVATGQLGTIDFLLLDHRGTIYHEDLHAAEPSLSEHALVFADNVLYPGAPLFLNYIDVQGYEIEIHELKEFKRPDLDDWVVICRPPPVAERKDMWRLRMLF</sequence>
<dbReference type="PROSITE" id="PS50088">
    <property type="entry name" value="ANK_REPEAT"/>
    <property type="match status" value="3"/>
</dbReference>
<dbReference type="InterPro" id="IPR002935">
    <property type="entry name" value="SAM_O-MeTrfase"/>
</dbReference>
<feature type="transmembrane region" description="Helical" evidence="8">
    <location>
        <begin position="533"/>
        <end position="561"/>
    </location>
</feature>
<organism evidence="9 10">
    <name type="scientific">Durusdinium trenchii</name>
    <dbReference type="NCBI Taxonomy" id="1381693"/>
    <lineage>
        <taxon>Eukaryota</taxon>
        <taxon>Sar</taxon>
        <taxon>Alveolata</taxon>
        <taxon>Dinophyceae</taxon>
        <taxon>Suessiales</taxon>
        <taxon>Symbiodiniaceae</taxon>
        <taxon>Durusdinium</taxon>
    </lineage>
</organism>
<keyword evidence="4" id="KW-0949">S-adenosyl-L-methionine</keyword>